<dbReference type="SUPFAM" id="SSF52540">
    <property type="entry name" value="P-loop containing nucleoside triphosphate hydrolases"/>
    <property type="match status" value="1"/>
</dbReference>
<keyword evidence="4 6" id="KW-0067">ATP-binding</keyword>
<dbReference type="EMBL" id="CP031742">
    <property type="protein sequence ID" value="AXQ58495.1"/>
    <property type="molecule type" value="Genomic_DNA"/>
</dbReference>
<dbReference type="InterPro" id="IPR003439">
    <property type="entry name" value="ABC_transporter-like_ATP-bd"/>
</dbReference>
<dbReference type="CDD" id="cd03230">
    <property type="entry name" value="ABC_DR_subfamily_A"/>
    <property type="match status" value="1"/>
</dbReference>
<dbReference type="PANTHER" id="PTHR43335">
    <property type="entry name" value="ABC TRANSPORTER, ATP-BINDING PROTEIN"/>
    <property type="match status" value="1"/>
</dbReference>
<dbReference type="Gene3D" id="3.40.50.300">
    <property type="entry name" value="P-loop containing nucleotide triphosphate hydrolases"/>
    <property type="match status" value="1"/>
</dbReference>
<dbReference type="Pfam" id="PF00005">
    <property type="entry name" value="ABC_tran"/>
    <property type="match status" value="1"/>
</dbReference>
<dbReference type="KEGG" id="sky:D0C37_30400"/>
<evidence type="ECO:0000256" key="4">
    <source>
        <dbReference type="ARBA" id="ARBA00022840"/>
    </source>
</evidence>
<organism evidence="6 7">
    <name type="scientific">Streptomyces koyangensis</name>
    <dbReference type="NCBI Taxonomy" id="188770"/>
    <lineage>
        <taxon>Bacteria</taxon>
        <taxon>Bacillati</taxon>
        <taxon>Actinomycetota</taxon>
        <taxon>Actinomycetes</taxon>
        <taxon>Kitasatosporales</taxon>
        <taxon>Streptomycetaceae</taxon>
        <taxon>Streptomyces</taxon>
        <taxon>Streptomyces aurantiacus group</taxon>
    </lineage>
</organism>
<dbReference type="GeneID" id="300118435"/>
<dbReference type="SMART" id="SM00382">
    <property type="entry name" value="AAA"/>
    <property type="match status" value="1"/>
</dbReference>
<dbReference type="InterPro" id="IPR003593">
    <property type="entry name" value="AAA+_ATPase"/>
</dbReference>
<dbReference type="PANTHER" id="PTHR43335:SF4">
    <property type="entry name" value="ABC TRANSPORTER, ATP-BINDING PROTEIN"/>
    <property type="match status" value="1"/>
</dbReference>
<evidence type="ECO:0000259" key="5">
    <source>
        <dbReference type="PROSITE" id="PS50893"/>
    </source>
</evidence>
<keyword evidence="2" id="KW-0813">Transport</keyword>
<dbReference type="GO" id="GO:0016887">
    <property type="term" value="F:ATP hydrolysis activity"/>
    <property type="evidence" value="ECO:0007669"/>
    <property type="project" value="InterPro"/>
</dbReference>
<dbReference type="GO" id="GO:0005524">
    <property type="term" value="F:ATP binding"/>
    <property type="evidence" value="ECO:0007669"/>
    <property type="project" value="UniProtKB-KW"/>
</dbReference>
<protein>
    <submittedName>
        <fullName evidence="6">ABC transporter ATP-binding protein</fullName>
    </submittedName>
</protein>
<evidence type="ECO:0000256" key="1">
    <source>
        <dbReference type="ARBA" id="ARBA00005417"/>
    </source>
</evidence>
<dbReference type="AlphaFoldDB" id="A0A385DJ83"/>
<reference evidence="6 7" key="1">
    <citation type="submission" date="2018-08" db="EMBL/GenBank/DDBJ databases">
        <authorList>
            <person name="Ferrada E.E."/>
            <person name="Latorre B.A."/>
        </authorList>
    </citation>
    <scope>NUCLEOTIDE SEQUENCE [LARGE SCALE GENOMIC DNA]</scope>
    <source>
        <strain evidence="6 7">VK-A60T</strain>
    </source>
</reference>
<comment type="similarity">
    <text evidence="1">Belongs to the ABC transporter superfamily.</text>
</comment>
<sequence>MTPAIDIRGLVKTYGRRRVLDGVDLHVEPGSVFGFLGANGAGKTTTLRVLLGLAHKTTGSVRVLGHEPGSTPTRSLVGYCPDVPGFPPWMTARDVLNSSAGLFRLPAALTRRRVDELLELTGLAGRESRVSGFSRGMRQRLGIAQALINAPQLLILDEPTSALDPLGRRVVLDLLTALRGRTTVLFSTHLLSDVERVCDTVAIIDKGRVITAGTLDQVRAESGSVQGRLLVEVDDGDRMREALAGQPWVAGVEEEAAPGVLLLTVTDLDAAAALLPAVVCSLGLLLRRLEPRETSLEDVFVGLVGGGR</sequence>
<name>A0A385DJ83_9ACTN</name>
<proteinExistence type="inferred from homology"/>
<feature type="domain" description="ABC transporter" evidence="5">
    <location>
        <begin position="5"/>
        <end position="231"/>
    </location>
</feature>
<dbReference type="Proteomes" id="UP000259636">
    <property type="component" value="Chromosome"/>
</dbReference>
<gene>
    <name evidence="6" type="ORF">D0C37_30400</name>
</gene>
<dbReference type="RefSeq" id="WP_117350705.1">
    <property type="nucleotide sequence ID" value="NZ_CP031742.1"/>
</dbReference>
<keyword evidence="3" id="KW-0547">Nucleotide-binding</keyword>
<evidence type="ECO:0000313" key="6">
    <source>
        <dbReference type="EMBL" id="AXQ58495.1"/>
    </source>
</evidence>
<dbReference type="InterPro" id="IPR027417">
    <property type="entry name" value="P-loop_NTPase"/>
</dbReference>
<evidence type="ECO:0000313" key="7">
    <source>
        <dbReference type="Proteomes" id="UP000259636"/>
    </source>
</evidence>
<accession>A0A385DJ83</accession>
<dbReference type="PROSITE" id="PS50893">
    <property type="entry name" value="ABC_TRANSPORTER_2"/>
    <property type="match status" value="1"/>
</dbReference>
<evidence type="ECO:0000256" key="2">
    <source>
        <dbReference type="ARBA" id="ARBA00022448"/>
    </source>
</evidence>
<evidence type="ECO:0000256" key="3">
    <source>
        <dbReference type="ARBA" id="ARBA00022741"/>
    </source>
</evidence>